<feature type="region of interest" description="Disordered" evidence="3">
    <location>
        <begin position="143"/>
        <end position="303"/>
    </location>
</feature>
<feature type="compositionally biased region" description="Low complexity" evidence="3">
    <location>
        <begin position="790"/>
        <end position="802"/>
    </location>
</feature>
<dbReference type="OrthoDB" id="444265at2759"/>
<feature type="compositionally biased region" description="Pro residues" evidence="3">
    <location>
        <begin position="549"/>
        <end position="562"/>
    </location>
</feature>
<dbReference type="SUPFAM" id="SSF56024">
    <property type="entry name" value="Phospholipase D/nuclease"/>
    <property type="match status" value="1"/>
</dbReference>
<feature type="compositionally biased region" description="Polar residues" evidence="3">
    <location>
        <begin position="730"/>
        <end position="739"/>
    </location>
</feature>
<evidence type="ECO:0000256" key="3">
    <source>
        <dbReference type="SAM" id="MobiDB-lite"/>
    </source>
</evidence>
<sequence length="1762" mass="191616">MSVTSWFLVSTSGTRHRLPREMIFVGRDDCELMLQVCVCVSLCERVFACTYGEDNSRSVDKQHAVINYDPDTDEHTVMDLGSLNGTFVNDLRIQQQTYKTLKLSDVIRFGYDILYKNQHTVPEEALTHEKYTSQLQLGTKALEAGKKDKTQVQNSTEKPRDTFSAKLQDRLERKAYSATAATDSPISKPTPLYGQPSWWGEDEEPDKQPESGGGKQPDPESPEPARDPSRKGVNGSLSENAGKAMHSYRREPSYYEIPTREFLQRAANTPEEAKEKEEGVQEVPTKDIPAPAPGVPSTPTQPVVQSHASFTIEFDECTPGKMKIKDHITKFSLRHQRKASTKEAAAAPSEVISAESKVADWLVQSNISMLRRRSHAEDTCITKSEQSAQKTTKGHQHEDECHSDYGKPSGIVNDLIQAQALIGSPVYPLSPVGSQSPPTLGKSDPPQPWKKRPQSLVNNTFQVEALAQPEHTRKAPGVGGERHVSSSTSSTPISQRYIIPLKDPDAGPGPDYTAEFLKRDKRTATADHLDKASSGSTQANQPRTAGSPESPPQSPASAPSPPHLVQTSSPIHQPIPLKAPLMPRASEGSEDTPAPQGVPRPDEDDNLSDAGTYTIEAEAQDKEVEEARTKIDQVFGVLESPEQSHQTEADTSSAAYRPDSIECMEQRRQGSAEVPRPAPLQGDGLVKETPKWMSRWASLADSYIESGPSPGLADVSSQSEQPGGGGVTVLHNTTLINESDGSRTRRVLPKVPLPESRVRYDLESTFEVTESSAASADLPGSSTRDELDPDSLSDASRSDSSSVVETRLTPPVLDNPPESTSFYVGSEEGRGGSGPGTPRTERKPSPKPFSTATLIKQRGAQDAGKLKAHVTPPPPPEQSPSGLGSRQGSSPSLVRHESYTKDCPSNVRLPNISSKPPSREPEPEDGSPGAFNQDTHSYLKDTEDVLAALEAKLHAIQPSVSKPPSVMDSLSGESDIDTSSTVSQHSNKPNSRSPKDALINGIHRERSSASTASQDSNHRSSASEHLSERPYSRGPGGSSRAARGPVGLRHNTGKRGSVDLSDGGQGSSLPCSDQESGSHHTRTKYTVPLKTGDAKPSKVAQALGRSSSMSAPRATRASTLRRARLMDGSDNEGTETERNAQDAASKQPQEAKKLTRLDMLAMPRKRTSSFNTPSDSEASGGPPVSSRTAGFSNRSNESSSGSVRKASVSGPKAAPQKGALTQTPITRGRSSSAKYTSSTASSRRWHKGSDYASTSEDECEFKEPSAAKHTHKRSQPSPARNSSVTRARSRPPPQPLVALRSTKPGRDSEEESHDGEAFHNWSNHSAEIARLSQDLAKDLAILAREIHDVAGDTELQGSSAAQEGPASGVTAHEELVQHIPEAGLNHQRVPPSPAAPKDMDQNTGGHQPNTRTRPRDTEEVIVDTLLNPVTQISLTIRQNTDQLTEKLKVLFEDRTDLWEEVEAKIHCDKDFPIVKTSNKEITSILSELRRVQIQLEVINTVMEPGRKPEQEKASAATATARLSRPNTRDWIATHSVSHRGVGNHHGGELRVASGRQLHYETLLCAGIILVESIPLGMTYDEDDEDNVTFGVPLEQAWNDLISLATKHVEGEGILGRLKELPSRNVSVRVVISKPSVWTNSTDLSVLRENGVQVRKVDFGRLTGGVLHSKFWIVDKRHVFIGSPNMDWRAFTEVKELGALIYNCTSLAEDLHKIFESFWAMGDFNSSLPLPWPSKYDTAINKDHPLVVKDGNVSSRIYISVSS</sequence>
<feature type="compositionally biased region" description="Basic and acidic residues" evidence="3">
    <location>
        <begin position="248"/>
        <end position="263"/>
    </location>
</feature>
<keyword evidence="2" id="KW-0442">Lipid degradation</keyword>
<feature type="region of interest" description="Disordered" evidence="3">
    <location>
        <begin position="426"/>
        <end position="685"/>
    </location>
</feature>
<dbReference type="SUPFAM" id="SSF49879">
    <property type="entry name" value="SMAD/FHA domain"/>
    <property type="match status" value="1"/>
</dbReference>
<evidence type="ECO:0000259" key="4">
    <source>
        <dbReference type="PROSITE" id="PS50006"/>
    </source>
</evidence>
<dbReference type="Pfam" id="PF13091">
    <property type="entry name" value="PLDc_2"/>
    <property type="match status" value="1"/>
</dbReference>
<dbReference type="PROSITE" id="PS50006">
    <property type="entry name" value="FHA_DOMAIN"/>
    <property type="match status" value="1"/>
</dbReference>
<feature type="compositionally biased region" description="Polar residues" evidence="3">
    <location>
        <begin position="1275"/>
        <end position="1286"/>
    </location>
</feature>
<feature type="region of interest" description="Disordered" evidence="3">
    <location>
        <begin position="372"/>
        <end position="406"/>
    </location>
</feature>
<dbReference type="PANTHER" id="PTHR15715">
    <property type="entry name" value="CENTROSOMAL PROTEIN OF 170 KDA"/>
    <property type="match status" value="1"/>
</dbReference>
<feature type="compositionally biased region" description="Polar residues" evidence="3">
    <location>
        <begin position="381"/>
        <end position="391"/>
    </location>
</feature>
<feature type="domain" description="FHA" evidence="4">
    <location>
        <begin position="23"/>
        <end position="93"/>
    </location>
</feature>
<comment type="similarity">
    <text evidence="1">Belongs to the CEP170 family.</text>
</comment>
<dbReference type="InterPro" id="IPR025202">
    <property type="entry name" value="PLD-like_dom"/>
</dbReference>
<dbReference type="SMART" id="SM00155">
    <property type="entry name" value="PLDc"/>
    <property type="match status" value="1"/>
</dbReference>
<dbReference type="InterPro" id="IPR000253">
    <property type="entry name" value="FHA_dom"/>
</dbReference>
<dbReference type="Gene3D" id="3.30.870.10">
    <property type="entry name" value="Endonuclease Chain A"/>
    <property type="match status" value="1"/>
</dbReference>
<evidence type="ECO:0000256" key="2">
    <source>
        <dbReference type="ARBA" id="ARBA00022963"/>
    </source>
</evidence>
<dbReference type="SMART" id="SM00240">
    <property type="entry name" value="FHA"/>
    <property type="match status" value="1"/>
</dbReference>
<dbReference type="InterPro" id="IPR001736">
    <property type="entry name" value="PLipase_D/transphosphatidylase"/>
</dbReference>
<feature type="compositionally biased region" description="Basic and acidic residues" evidence="3">
    <location>
        <begin position="1016"/>
        <end position="1031"/>
    </location>
</feature>
<dbReference type="InterPro" id="IPR029300">
    <property type="entry name" value="CEP170_C"/>
</dbReference>
<keyword evidence="7" id="KW-1185">Reference proteome</keyword>
<reference evidence="6" key="1">
    <citation type="submission" date="2022-07" db="EMBL/GenBank/DDBJ databases">
        <title>Chromosome-level genome of Muraenolepis orangiensis.</title>
        <authorList>
            <person name="Kim J."/>
        </authorList>
    </citation>
    <scope>NUCLEOTIDE SEQUENCE</scope>
    <source>
        <strain evidence="6">KU_S4_2022</strain>
        <tissue evidence="6">Muscle</tissue>
    </source>
</reference>
<protein>
    <recommendedName>
        <fullName evidence="8">FHA domain-containing protein</fullName>
    </recommendedName>
</protein>
<dbReference type="PROSITE" id="PS50035">
    <property type="entry name" value="PLD"/>
    <property type="match status" value="1"/>
</dbReference>
<feature type="compositionally biased region" description="Basic and acidic residues" evidence="3">
    <location>
        <begin position="395"/>
        <end position="405"/>
    </location>
</feature>
<dbReference type="GO" id="GO:0003824">
    <property type="term" value="F:catalytic activity"/>
    <property type="evidence" value="ECO:0007669"/>
    <property type="project" value="InterPro"/>
</dbReference>
<name>A0A9Q0ET02_9TELE</name>
<feature type="compositionally biased region" description="Polar residues" evidence="3">
    <location>
        <begin position="977"/>
        <end position="992"/>
    </location>
</feature>
<keyword evidence="2" id="KW-0443">Lipid metabolism</keyword>
<feature type="compositionally biased region" description="Basic and acidic residues" evidence="3">
    <location>
        <begin position="157"/>
        <end position="175"/>
    </location>
</feature>
<dbReference type="Pfam" id="PF15308">
    <property type="entry name" value="CEP170_C"/>
    <property type="match status" value="1"/>
</dbReference>
<evidence type="ECO:0000256" key="1">
    <source>
        <dbReference type="ARBA" id="ARBA00010436"/>
    </source>
</evidence>
<evidence type="ECO:0000313" key="6">
    <source>
        <dbReference type="EMBL" id="KAJ3612989.1"/>
    </source>
</evidence>
<accession>A0A9Q0ET02</accession>
<feature type="compositionally biased region" description="Low complexity" evidence="3">
    <location>
        <begin position="1110"/>
        <end position="1120"/>
    </location>
</feature>
<evidence type="ECO:0000259" key="5">
    <source>
        <dbReference type="PROSITE" id="PS50035"/>
    </source>
</evidence>
<feature type="compositionally biased region" description="Polar residues" evidence="3">
    <location>
        <begin position="533"/>
        <end position="544"/>
    </location>
</feature>
<feature type="compositionally biased region" description="Polar residues" evidence="3">
    <location>
        <begin position="1168"/>
        <end position="1177"/>
    </location>
</feature>
<dbReference type="EMBL" id="JANIIK010000035">
    <property type="protein sequence ID" value="KAJ3612989.1"/>
    <property type="molecule type" value="Genomic_DNA"/>
</dbReference>
<proteinExistence type="inferred from homology"/>
<comment type="caution">
    <text evidence="6">The sequence shown here is derived from an EMBL/GenBank/DDBJ whole genome shotgun (WGS) entry which is preliminary data.</text>
</comment>
<dbReference type="InterPro" id="IPR051176">
    <property type="entry name" value="Cent_Immune-Sig_Mod"/>
</dbReference>
<feature type="region of interest" description="Disordered" evidence="3">
    <location>
        <begin position="703"/>
        <end position="1320"/>
    </location>
</feature>
<dbReference type="Proteomes" id="UP001148018">
    <property type="component" value="Unassembled WGS sequence"/>
</dbReference>
<evidence type="ECO:0000313" key="7">
    <source>
        <dbReference type="Proteomes" id="UP001148018"/>
    </source>
</evidence>
<feature type="compositionally biased region" description="Polar residues" evidence="3">
    <location>
        <begin position="879"/>
        <end position="892"/>
    </location>
</feature>
<dbReference type="PANTHER" id="PTHR15715:SF18">
    <property type="entry name" value="CENTROSOMAL PROTEIN OF 170 KDA PROTEIN B"/>
    <property type="match status" value="1"/>
</dbReference>
<dbReference type="InterPro" id="IPR008984">
    <property type="entry name" value="SMAD_FHA_dom_sf"/>
</dbReference>
<feature type="compositionally biased region" description="Low complexity" evidence="3">
    <location>
        <begin position="1227"/>
        <end position="1242"/>
    </location>
</feature>
<gene>
    <name evidence="6" type="ORF">NHX12_019246</name>
</gene>
<feature type="compositionally biased region" description="Basic and acidic residues" evidence="3">
    <location>
        <begin position="516"/>
        <end position="531"/>
    </location>
</feature>
<feature type="compositionally biased region" description="Basic and acidic residues" evidence="3">
    <location>
        <begin position="619"/>
        <end position="631"/>
    </location>
</feature>
<evidence type="ECO:0008006" key="8">
    <source>
        <dbReference type="Google" id="ProtNLM"/>
    </source>
</evidence>
<dbReference type="Pfam" id="PF00498">
    <property type="entry name" value="FHA"/>
    <property type="match status" value="1"/>
</dbReference>
<feature type="compositionally biased region" description="Low complexity" evidence="3">
    <location>
        <begin position="1192"/>
        <end position="1210"/>
    </location>
</feature>
<dbReference type="Gene3D" id="2.60.200.20">
    <property type="match status" value="1"/>
</dbReference>
<feature type="compositionally biased region" description="Polar residues" evidence="3">
    <location>
        <begin position="1401"/>
        <end position="1411"/>
    </location>
</feature>
<feature type="region of interest" description="Disordered" evidence="3">
    <location>
        <begin position="1384"/>
        <end position="1416"/>
    </location>
</feature>
<feature type="compositionally biased region" description="Polar residues" evidence="3">
    <location>
        <begin position="641"/>
        <end position="654"/>
    </location>
</feature>
<feature type="domain" description="PLD phosphodiesterase" evidence="5">
    <location>
        <begin position="1662"/>
        <end position="1689"/>
    </location>
</feature>
<dbReference type="GO" id="GO:0016042">
    <property type="term" value="P:lipid catabolic process"/>
    <property type="evidence" value="ECO:0007669"/>
    <property type="project" value="UniProtKB-KW"/>
</dbReference>
<organism evidence="6 7">
    <name type="scientific">Muraenolepis orangiensis</name>
    <name type="common">Patagonian moray cod</name>
    <dbReference type="NCBI Taxonomy" id="630683"/>
    <lineage>
        <taxon>Eukaryota</taxon>
        <taxon>Metazoa</taxon>
        <taxon>Chordata</taxon>
        <taxon>Craniata</taxon>
        <taxon>Vertebrata</taxon>
        <taxon>Euteleostomi</taxon>
        <taxon>Actinopterygii</taxon>
        <taxon>Neopterygii</taxon>
        <taxon>Teleostei</taxon>
        <taxon>Neoteleostei</taxon>
        <taxon>Acanthomorphata</taxon>
        <taxon>Zeiogadaria</taxon>
        <taxon>Gadariae</taxon>
        <taxon>Gadiformes</taxon>
        <taxon>Muraenolepidoidei</taxon>
        <taxon>Muraenolepididae</taxon>
        <taxon>Muraenolepis</taxon>
    </lineage>
</organism>